<dbReference type="AlphaFoldDB" id="A0A9D6QLH9"/>
<keyword evidence="3" id="KW-0732">Signal</keyword>
<dbReference type="GO" id="GO:0019867">
    <property type="term" value="C:outer membrane"/>
    <property type="evidence" value="ECO:0007669"/>
    <property type="project" value="InterPro"/>
</dbReference>
<keyword evidence="2" id="KW-0472">Membrane</keyword>
<dbReference type="Gene3D" id="2.40.160.50">
    <property type="entry name" value="membrane protein fhac: a member of the omp85/tpsb transporter family"/>
    <property type="match status" value="1"/>
</dbReference>
<evidence type="ECO:0000256" key="2">
    <source>
        <dbReference type="ARBA" id="ARBA00023136"/>
    </source>
</evidence>
<feature type="domain" description="Bacterial surface antigen (D15)" evidence="4">
    <location>
        <begin position="290"/>
        <end position="487"/>
    </location>
</feature>
<feature type="chain" id="PRO_5038473497" evidence="3">
    <location>
        <begin position="33"/>
        <end position="576"/>
    </location>
</feature>
<dbReference type="Gene3D" id="3.10.20.310">
    <property type="entry name" value="membrane protein fhac"/>
    <property type="match status" value="1"/>
</dbReference>
<comment type="caution">
    <text evidence="5">The sequence shown here is derived from an EMBL/GenBank/DDBJ whole genome shotgun (WGS) entry which is preliminary data.</text>
</comment>
<proteinExistence type="predicted"/>
<dbReference type="InterPro" id="IPR000184">
    <property type="entry name" value="Bac_surfAg_D15"/>
</dbReference>
<accession>A0A9D6QLH9</accession>
<dbReference type="Pfam" id="PF01103">
    <property type="entry name" value="Omp85"/>
    <property type="match status" value="1"/>
</dbReference>
<protein>
    <submittedName>
        <fullName evidence="5">BamA/TamA family outer membrane protein</fullName>
    </submittedName>
</protein>
<evidence type="ECO:0000313" key="5">
    <source>
        <dbReference type="EMBL" id="MBI3538718.1"/>
    </source>
</evidence>
<evidence type="ECO:0000313" key="6">
    <source>
        <dbReference type="Proteomes" id="UP000807850"/>
    </source>
</evidence>
<evidence type="ECO:0000256" key="1">
    <source>
        <dbReference type="ARBA" id="ARBA00004370"/>
    </source>
</evidence>
<reference evidence="5" key="1">
    <citation type="submission" date="2020-07" db="EMBL/GenBank/DDBJ databases">
        <title>Huge and variable diversity of episymbiotic CPR bacteria and DPANN archaea in groundwater ecosystems.</title>
        <authorList>
            <person name="He C.Y."/>
            <person name="Keren R."/>
            <person name="Whittaker M."/>
            <person name="Farag I.F."/>
            <person name="Doudna J."/>
            <person name="Cate J.H.D."/>
            <person name="Banfield J.F."/>
        </authorList>
    </citation>
    <scope>NUCLEOTIDE SEQUENCE</scope>
    <source>
        <strain evidence="5">NC_groundwater_928_Pr1_S-0.2um_72_17</strain>
    </source>
</reference>
<feature type="signal peptide" evidence="3">
    <location>
        <begin position="1"/>
        <end position="32"/>
    </location>
</feature>
<name>A0A9D6QLH9_UNCEI</name>
<comment type="subcellular location">
    <subcellularLocation>
        <location evidence="1">Membrane</location>
    </subcellularLocation>
</comment>
<sequence>MRTLHHSLRPARAATLGALALVGALASPAASAAGAARLEVRGTISTPRLADAAFAPALRASRDSAAVGAALADLIAGLEDQGHLDARAHAAWDSAGVVLRVAVEEGPRYRWASIVIDGATREDSAAFSASLALAPGVWASPTALSDAIARAVREAADRGRPYAALGVRVLRWDSAGAHVRLNGSQGPRVTISKVRLEGMRVTRPALAQRAMGRLADAPFSQSEALAARDRLRRLGVFDAVEYRGLDGEGDWSRGQLVYQVQEPRYNRFEGAVGVQGDHRVVGVAGLGLDNLAGTGRALALRWEARGRGVAEFSARYAEPLLFGTPIRGEVAIDQHNEDTLYTRTTWGGRFGFTLGDRQRLSAGYTQERVVQALGDVEEADLQTTEFTLERDERDAPVDPRHGRLLRVTAAQIFKSELLRPSGRGSARASAVEAATEWYRPLSTRSGLALELSGAARFSSERVLPLFERYAVGGAASLRGYDEQAFRVDRYGLSRLEWRRFLGRAGEQVFLFWDHALMGTRLALATGGDTFQVLNRDGLGFGLRLRAAGGTVGVDYGLAPGAAPLEGKIHLRLISAF</sequence>
<gene>
    <name evidence="5" type="ORF">HY076_00390</name>
</gene>
<dbReference type="Proteomes" id="UP000807850">
    <property type="component" value="Unassembled WGS sequence"/>
</dbReference>
<organism evidence="5 6">
    <name type="scientific">Eiseniibacteriota bacterium</name>
    <dbReference type="NCBI Taxonomy" id="2212470"/>
    <lineage>
        <taxon>Bacteria</taxon>
        <taxon>Candidatus Eiseniibacteriota</taxon>
    </lineage>
</organism>
<evidence type="ECO:0000256" key="3">
    <source>
        <dbReference type="SAM" id="SignalP"/>
    </source>
</evidence>
<evidence type="ECO:0000259" key="4">
    <source>
        <dbReference type="Pfam" id="PF01103"/>
    </source>
</evidence>
<dbReference type="EMBL" id="JACQAY010000018">
    <property type="protein sequence ID" value="MBI3538718.1"/>
    <property type="molecule type" value="Genomic_DNA"/>
</dbReference>